<evidence type="ECO:0000259" key="1">
    <source>
        <dbReference type="Pfam" id="PF01261"/>
    </source>
</evidence>
<evidence type="ECO:0000313" key="2">
    <source>
        <dbReference type="EMBL" id="MFA9477451.1"/>
    </source>
</evidence>
<dbReference type="InterPro" id="IPR036237">
    <property type="entry name" value="Xyl_isomerase-like_sf"/>
</dbReference>
<dbReference type="Gene3D" id="3.20.20.150">
    <property type="entry name" value="Divalent-metal-dependent TIM barrel enzymes"/>
    <property type="match status" value="1"/>
</dbReference>
<name>A0ABV4U1H4_9BACT</name>
<sequence>MSLNLDEKLGVCSWSLQAENAADLAQRVSACELPFVQLALNPLARQPEQWADVNKHLAAAGVSIRSGMFGCVGEDYSSLESIRKTGGLVPEQTWPENQKIIENAIRTAESLGLRLVSTHAGFIPDADDKQAFERLVERIRWVTDRFKSVGLTLLLETGQETASVLETFLRKVDAPNLGVNFDPANMILYDKGDPITALQRLLPYVGQVHIKDAVRTTSPGTWGQEVAVGEGDVDWPAFLRVLDESSFTGDLVIERERGQPHTRMNDIRTARQLLQDWMAQAT</sequence>
<comment type="caution">
    <text evidence="2">The sequence shown here is derived from an EMBL/GenBank/DDBJ whole genome shotgun (WGS) entry which is preliminary data.</text>
</comment>
<feature type="domain" description="Xylose isomerase-like TIM barrel" evidence="1">
    <location>
        <begin position="74"/>
        <end position="274"/>
    </location>
</feature>
<gene>
    <name evidence="2" type="ORF">ACERK3_03995</name>
</gene>
<proteinExistence type="predicted"/>
<evidence type="ECO:0000313" key="3">
    <source>
        <dbReference type="Proteomes" id="UP001575105"/>
    </source>
</evidence>
<dbReference type="Proteomes" id="UP001575105">
    <property type="component" value="Unassembled WGS sequence"/>
</dbReference>
<reference evidence="2 3" key="1">
    <citation type="submission" date="2024-08" db="EMBL/GenBank/DDBJ databases">
        <title>Whole-genome sequencing of halo(alkali)philic microorganisms from hypersaline lakes.</title>
        <authorList>
            <person name="Sorokin D.Y."/>
            <person name="Merkel A.Y."/>
            <person name="Messina E."/>
            <person name="Yakimov M."/>
        </authorList>
    </citation>
    <scope>NUCLEOTIDE SEQUENCE [LARGE SCALE GENOMIC DNA]</scope>
    <source>
        <strain evidence="2 3">AB-hyl4</strain>
    </source>
</reference>
<accession>A0ABV4U1H4</accession>
<dbReference type="PANTHER" id="PTHR12110:SF53">
    <property type="entry name" value="BLR5974 PROTEIN"/>
    <property type="match status" value="1"/>
</dbReference>
<dbReference type="InterPro" id="IPR013022">
    <property type="entry name" value="Xyl_isomerase-like_TIM-brl"/>
</dbReference>
<dbReference type="GO" id="GO:0016853">
    <property type="term" value="F:isomerase activity"/>
    <property type="evidence" value="ECO:0007669"/>
    <property type="project" value="UniProtKB-KW"/>
</dbReference>
<dbReference type="EMBL" id="JBGUBD010000002">
    <property type="protein sequence ID" value="MFA9477451.1"/>
    <property type="molecule type" value="Genomic_DNA"/>
</dbReference>
<protein>
    <submittedName>
        <fullName evidence="2">Sugar phosphate isomerase/epimerase family protein</fullName>
    </submittedName>
</protein>
<dbReference type="PANTHER" id="PTHR12110">
    <property type="entry name" value="HYDROXYPYRUVATE ISOMERASE"/>
    <property type="match status" value="1"/>
</dbReference>
<keyword evidence="3" id="KW-1185">Reference proteome</keyword>
<dbReference type="SUPFAM" id="SSF51658">
    <property type="entry name" value="Xylose isomerase-like"/>
    <property type="match status" value="1"/>
</dbReference>
<dbReference type="RefSeq" id="WP_425344375.1">
    <property type="nucleotide sequence ID" value="NZ_JBGUBD010000002.1"/>
</dbReference>
<organism evidence="2 3">
    <name type="scientific">Natronomicrosphaera hydrolytica</name>
    <dbReference type="NCBI Taxonomy" id="3242702"/>
    <lineage>
        <taxon>Bacteria</taxon>
        <taxon>Pseudomonadati</taxon>
        <taxon>Planctomycetota</taxon>
        <taxon>Phycisphaerae</taxon>
        <taxon>Phycisphaerales</taxon>
        <taxon>Phycisphaeraceae</taxon>
        <taxon>Natronomicrosphaera</taxon>
    </lineage>
</organism>
<dbReference type="InterPro" id="IPR050312">
    <property type="entry name" value="IolE/XylAMocC-like"/>
</dbReference>
<keyword evidence="2" id="KW-0413">Isomerase</keyword>
<dbReference type="Pfam" id="PF01261">
    <property type="entry name" value="AP_endonuc_2"/>
    <property type="match status" value="1"/>
</dbReference>